<feature type="region of interest" description="Disordered" evidence="4">
    <location>
        <begin position="396"/>
        <end position="415"/>
    </location>
</feature>
<dbReference type="PANTHER" id="PTHR13251">
    <property type="entry name" value="EPILEPSY HOLOPROSENCEPHALY CANDIDATE 1/TMEM1"/>
    <property type="match status" value="1"/>
</dbReference>
<evidence type="ECO:0000256" key="3">
    <source>
        <dbReference type="ARBA" id="ARBA00023034"/>
    </source>
</evidence>
<evidence type="ECO:0000256" key="1">
    <source>
        <dbReference type="ARBA" id="ARBA00004555"/>
    </source>
</evidence>
<evidence type="ECO:0000256" key="2">
    <source>
        <dbReference type="ARBA" id="ARBA00022448"/>
    </source>
</evidence>
<evidence type="ECO:0000259" key="6">
    <source>
        <dbReference type="Pfam" id="PF23036"/>
    </source>
</evidence>
<dbReference type="Pfam" id="PF24965">
    <property type="entry name" value="TRS130_4HB"/>
    <property type="match status" value="1"/>
</dbReference>
<keyword evidence="3" id="KW-0333">Golgi apparatus</keyword>
<feature type="compositionally biased region" description="Polar residues" evidence="4">
    <location>
        <begin position="1361"/>
        <end position="1380"/>
    </location>
</feature>
<feature type="region of interest" description="Disordered" evidence="4">
    <location>
        <begin position="325"/>
        <end position="354"/>
    </location>
</feature>
<dbReference type="Pfam" id="PF24967">
    <property type="entry name" value="NTS_TR130"/>
    <property type="match status" value="1"/>
</dbReference>
<reference evidence="9 10" key="1">
    <citation type="submission" date="2019-06" db="EMBL/GenBank/DDBJ databases">
        <title>Wine fermentation using esterase from Monascus purpureus.</title>
        <authorList>
            <person name="Geng C."/>
            <person name="Zhang Y."/>
        </authorList>
    </citation>
    <scope>NUCLEOTIDE SEQUENCE [LARGE SCALE GENOMIC DNA]</scope>
    <source>
        <strain evidence="9">HQ1</strain>
    </source>
</reference>
<feature type="domain" description="DUF7077" evidence="7">
    <location>
        <begin position="920"/>
        <end position="1040"/>
    </location>
</feature>
<dbReference type="EMBL" id="VIFY01000196">
    <property type="protein sequence ID" value="TQB68705.1"/>
    <property type="molecule type" value="Genomic_DNA"/>
</dbReference>
<feature type="region of interest" description="Disordered" evidence="4">
    <location>
        <begin position="497"/>
        <end position="525"/>
    </location>
</feature>
<feature type="region of interest" description="Disordered" evidence="4">
    <location>
        <begin position="1361"/>
        <end position="1392"/>
    </location>
</feature>
<dbReference type="GO" id="GO:1990071">
    <property type="term" value="C:TRAPPII protein complex"/>
    <property type="evidence" value="ECO:0007669"/>
    <property type="project" value="InterPro"/>
</dbReference>
<dbReference type="Pfam" id="PF12584">
    <property type="entry name" value="TRAPPC10"/>
    <property type="match status" value="1"/>
</dbReference>
<feature type="domain" description="TRAPPC10/Trs130 N-terminal" evidence="6">
    <location>
        <begin position="11"/>
        <end position="395"/>
    </location>
</feature>
<feature type="domain" description="Trs130 NTS" evidence="8">
    <location>
        <begin position="632"/>
        <end position="724"/>
    </location>
</feature>
<comment type="caution">
    <text evidence="9">The sequence shown here is derived from an EMBL/GenBank/DDBJ whole genome shotgun (WGS) entry which is preliminary data.</text>
</comment>
<dbReference type="InterPro" id="IPR056916">
    <property type="entry name" value="NTS_TR130"/>
</dbReference>
<protein>
    <recommendedName>
        <fullName evidence="11">Trafficking protein particle complex subunit 10</fullName>
    </recommendedName>
</protein>
<dbReference type="InterPro" id="IPR055505">
    <property type="entry name" value="DUF7077"/>
</dbReference>
<dbReference type="Proteomes" id="UP000319663">
    <property type="component" value="Unassembled WGS sequence"/>
</dbReference>
<dbReference type="InterPro" id="IPR056913">
    <property type="entry name" value="TRAPPC10/Trs130_N"/>
</dbReference>
<organism evidence="9 10">
    <name type="scientific">Monascus purpureus</name>
    <name type="common">Red mold</name>
    <name type="synonym">Monascus anka</name>
    <dbReference type="NCBI Taxonomy" id="5098"/>
    <lineage>
        <taxon>Eukaryota</taxon>
        <taxon>Fungi</taxon>
        <taxon>Dikarya</taxon>
        <taxon>Ascomycota</taxon>
        <taxon>Pezizomycotina</taxon>
        <taxon>Eurotiomycetes</taxon>
        <taxon>Eurotiomycetidae</taxon>
        <taxon>Eurotiales</taxon>
        <taxon>Aspergillaceae</taxon>
        <taxon>Monascus</taxon>
    </lineage>
</organism>
<name>A0A507QNK5_MONPU</name>
<evidence type="ECO:0008006" key="11">
    <source>
        <dbReference type="Google" id="ProtNLM"/>
    </source>
</evidence>
<evidence type="ECO:0000256" key="4">
    <source>
        <dbReference type="SAM" id="MobiDB-lite"/>
    </source>
</evidence>
<keyword evidence="10" id="KW-1185">Reference proteome</keyword>
<feature type="compositionally biased region" description="Low complexity" evidence="4">
    <location>
        <begin position="504"/>
        <end position="518"/>
    </location>
</feature>
<dbReference type="GO" id="GO:0005829">
    <property type="term" value="C:cytosol"/>
    <property type="evidence" value="ECO:0007669"/>
    <property type="project" value="GOC"/>
</dbReference>
<keyword evidence="2" id="KW-0813">Transport</keyword>
<dbReference type="InterPro" id="IPR045126">
    <property type="entry name" value="TRAPPC10/Trs130"/>
</dbReference>
<feature type="domain" description="TRAPPC10/Trs130 C-terminal" evidence="5">
    <location>
        <begin position="1245"/>
        <end position="1413"/>
    </location>
</feature>
<evidence type="ECO:0000259" key="5">
    <source>
        <dbReference type="Pfam" id="PF12584"/>
    </source>
</evidence>
<dbReference type="GO" id="GO:0034498">
    <property type="term" value="P:early endosome to Golgi transport"/>
    <property type="evidence" value="ECO:0007669"/>
    <property type="project" value="TreeGrafter"/>
</dbReference>
<dbReference type="Pfam" id="PF23036">
    <property type="entry name" value="TRAPPC10_1st"/>
    <property type="match status" value="1"/>
</dbReference>
<dbReference type="PANTHER" id="PTHR13251:SF3">
    <property type="entry name" value="TRAFFICKING PROTEIN PARTICLE COMPLEX SUBUNIT 10"/>
    <property type="match status" value="1"/>
</dbReference>
<evidence type="ECO:0000313" key="9">
    <source>
        <dbReference type="EMBL" id="TQB68705.1"/>
    </source>
</evidence>
<feature type="compositionally biased region" description="Basic and acidic residues" evidence="4">
    <location>
        <begin position="328"/>
        <end position="344"/>
    </location>
</feature>
<dbReference type="STRING" id="5098.A0A507QNK5"/>
<sequence>MDTSPQGGSNSVTVEYTDPFGLFPLVQPIIETKLPLRNLHWNSPNRPIRSIESLRIRFVPATGNEPSERKPSSDAATGPVTYRRHQIPGLRQTPYLKIYLLRCDDNDTYKASARKALREWIKTNAPTSQSSSATASNQENHDAFEWLVLHVVQDGDGLEKTVSASKWPGRNTTTVFEKIKADFNPSSKSSIDRVAQLRLPKPEVKRSPEFAEQLEELVEKMKNAILASFDLRVAQYEEDIKEKDSQRSLPGWNFCTFFILKEGLARGFENVGLFEDALIGYDELSVGLDAAIREQLFETNGQRAGALLMSSKEWREKAIRALESLSVDSDKPKPRDEVERKDTEMPVLDPEDFPLNSDRKPYRDMILANDISIFDFRAYLFSRQLTLLLRAARAPSLAPKGTEESQGPQRNKKKPEDLMLLSEVCERATEFIAIAARTLRYDLECGLEGVDDSAKTDVINNLVSSWSFLATSQIISQTATPLLTIPASPLHAAMAEARPDVPRRSSSLLSPPSSRPRPTSQEIVGAEFHKPVNKTWSTVVQKTGSEQLASGRGQLFFLARRFLDEIAGRCGWTEKWNEHELGLLFADKDRSEGDLKEVSLEDDGGDGAQEVVSSTPEPKKVFPLSCIDIPILTATFESKEAYFSLYEELTDQMFRHFVTANRTHSAEMAVADIAFLRFRQADYATAATYFHQISPFYGNNHWVVLEGAMLEMYARCLKELKKNEEHVRVMLRLLAKFAAYDQAKLSNRAKALGLSSTFSEEALVSKYVEELFETANSLPKEISVPLSDFFADLHINPAVIHYGDRDGFQMQLALRYLLGKQISIDSIKIRLVNALHSQNNEHWLENSRKFVIKPSSTKILIDSSMTLQGKYLVDRIEMRAGNIAFTISGGNFSTIALGYRDMVDSNDGDNRPHIHCYAAPDGLQAKIVTPHLINLDDMRTLEVEFNSGRNDIKTGTIRVRPATAGLRLRVAEAKVVDGDIKVNTNNESGNIEFTQFGPRSFARFRIPYTVDENHSTLSARLEVTYETAQGRFSYSSVYNILSALPISVNVQDIFKEDALFSRFTVSPATMTPLRILGCRIPSSEVFEVQPSIPESTAMDVFPKQPASLVYKIRQREEKAKRTTPKSPLLLTVEFTCVDDESLDAIERKFRSDIEKSKFRQYTSLLSSHIVQTVRTRLSASDMEVIGLVREIEMLPYQSLQWESLLGSLEEPREEIRKWLIKWHEDNHTIALPENPSILKRRLVIPLDIQSIQVVCTAELRLHGLAAQPTHAAVGQMIAAELHLRHTRRWGSQEAQETSDQPLEFTYDIYSNPDLWLIGGRKRGNFTAVEGETKTFSVMLLPQKAGHLLVPGLEIKVFEPLSSSGTSQNADDSSFASSTAGTADGPGGLPSHLQRRPVACEVDYRNHGETLLVIPDLRKTTEQPHYRSDGFQMSEQFGSERVDVMTSTGDKSGIEQHRAHAREMVIGDDLSACAGFDAETLPADGEDEGALFLQCGFHASVRVEVESVCDQDGNASGLDDGSPQNEAMTMTPGRAFELRNSLSTVKLLRQVELIASVALRQPATFNDDDNVVSPELSRIGKGCPLDISPGKPVPELDAFRKALRRGGIRTLSWVFLRGKENVRVLPFTISKKTLFDGYTATGVTVIHNGNE</sequence>
<dbReference type="Pfam" id="PF23274">
    <property type="entry name" value="DUF7077"/>
    <property type="match status" value="1"/>
</dbReference>
<gene>
    <name evidence="9" type="ORF">MPDQ_002909</name>
</gene>
<evidence type="ECO:0000313" key="10">
    <source>
        <dbReference type="Proteomes" id="UP000319663"/>
    </source>
</evidence>
<evidence type="ECO:0000259" key="8">
    <source>
        <dbReference type="Pfam" id="PF24967"/>
    </source>
</evidence>
<dbReference type="InterPro" id="IPR022233">
    <property type="entry name" value="TRAPPC10/Trs130_C"/>
</dbReference>
<comment type="subcellular location">
    <subcellularLocation>
        <location evidence="1">Golgi apparatus</location>
    </subcellularLocation>
</comment>
<dbReference type="GO" id="GO:0006891">
    <property type="term" value="P:intra-Golgi vesicle-mediated transport"/>
    <property type="evidence" value="ECO:0007669"/>
    <property type="project" value="TreeGrafter"/>
</dbReference>
<proteinExistence type="predicted"/>
<accession>A0A507QNK5</accession>
<evidence type="ECO:0000259" key="7">
    <source>
        <dbReference type="Pfam" id="PF23274"/>
    </source>
</evidence>